<organism evidence="1">
    <name type="scientific">Guillardia theta (strain CCMP2712)</name>
    <name type="common">Cryptophyte</name>
    <dbReference type="NCBI Taxonomy" id="905079"/>
    <lineage>
        <taxon>Eukaryota</taxon>
        <taxon>Cryptophyceae</taxon>
        <taxon>Pyrenomonadales</taxon>
        <taxon>Geminigeraceae</taxon>
        <taxon>Guillardia</taxon>
    </lineage>
</organism>
<dbReference type="PaxDb" id="55529-EKX55339"/>
<protein>
    <submittedName>
        <fullName evidence="1 2">Uncharacterized protein</fullName>
    </submittedName>
</protein>
<dbReference type="HOGENOM" id="CLU_359213_0_0_1"/>
<dbReference type="EMBL" id="JH992965">
    <property type="protein sequence ID" value="EKX55339.1"/>
    <property type="molecule type" value="Genomic_DNA"/>
</dbReference>
<dbReference type="EnsemblProtists" id="EKX55339">
    <property type="protein sequence ID" value="EKX55339"/>
    <property type="gene ID" value="GUITHDRAFT_99120"/>
</dbReference>
<dbReference type="GeneID" id="17311893"/>
<evidence type="ECO:0000313" key="1">
    <source>
        <dbReference type="EMBL" id="EKX55339.1"/>
    </source>
</evidence>
<reference evidence="3" key="2">
    <citation type="submission" date="2012-11" db="EMBL/GenBank/DDBJ databases">
        <authorList>
            <person name="Kuo A."/>
            <person name="Curtis B.A."/>
            <person name="Tanifuji G."/>
            <person name="Burki F."/>
            <person name="Gruber A."/>
            <person name="Irimia M."/>
            <person name="Maruyama S."/>
            <person name="Arias M.C."/>
            <person name="Ball S.G."/>
            <person name="Gile G.H."/>
            <person name="Hirakawa Y."/>
            <person name="Hopkins J.F."/>
            <person name="Rensing S.A."/>
            <person name="Schmutz J."/>
            <person name="Symeonidi A."/>
            <person name="Elias M."/>
            <person name="Eveleigh R.J."/>
            <person name="Herman E.K."/>
            <person name="Klute M.J."/>
            <person name="Nakayama T."/>
            <person name="Obornik M."/>
            <person name="Reyes-Prieto A."/>
            <person name="Armbrust E.V."/>
            <person name="Aves S.J."/>
            <person name="Beiko R.G."/>
            <person name="Coutinho P."/>
            <person name="Dacks J.B."/>
            <person name="Durnford D.G."/>
            <person name="Fast N.M."/>
            <person name="Green B.R."/>
            <person name="Grisdale C."/>
            <person name="Hempe F."/>
            <person name="Henrissat B."/>
            <person name="Hoppner M.P."/>
            <person name="Ishida K.-I."/>
            <person name="Kim E."/>
            <person name="Koreny L."/>
            <person name="Kroth P.G."/>
            <person name="Liu Y."/>
            <person name="Malik S.-B."/>
            <person name="Maier U.G."/>
            <person name="McRose D."/>
            <person name="Mock T."/>
            <person name="Neilson J.A."/>
            <person name="Onodera N.T."/>
            <person name="Poole A.M."/>
            <person name="Pritham E.J."/>
            <person name="Richards T.A."/>
            <person name="Rocap G."/>
            <person name="Roy S.W."/>
            <person name="Sarai C."/>
            <person name="Schaack S."/>
            <person name="Shirato S."/>
            <person name="Slamovits C.H."/>
            <person name="Spencer D.F."/>
            <person name="Suzuki S."/>
            <person name="Worden A.Z."/>
            <person name="Zauner S."/>
            <person name="Barry K."/>
            <person name="Bell C."/>
            <person name="Bharti A.K."/>
            <person name="Crow J.A."/>
            <person name="Grimwood J."/>
            <person name="Kramer R."/>
            <person name="Lindquist E."/>
            <person name="Lucas S."/>
            <person name="Salamov A."/>
            <person name="McFadden G.I."/>
            <person name="Lane C.E."/>
            <person name="Keeling P.J."/>
            <person name="Gray M.W."/>
            <person name="Grigoriev I.V."/>
            <person name="Archibald J.M."/>
        </authorList>
    </citation>
    <scope>NUCLEOTIDE SEQUENCE</scope>
    <source>
        <strain evidence="3">CCMP2712</strain>
    </source>
</reference>
<proteinExistence type="predicted"/>
<gene>
    <name evidence="1" type="ORF">GUITHDRAFT_99120</name>
</gene>
<dbReference type="AlphaFoldDB" id="L1K428"/>
<dbReference type="KEGG" id="gtt:GUITHDRAFT_99120"/>
<dbReference type="RefSeq" id="XP_005842319.1">
    <property type="nucleotide sequence ID" value="XM_005842262.1"/>
</dbReference>
<accession>L1K428</accession>
<reference evidence="1 3" key="1">
    <citation type="journal article" date="2012" name="Nature">
        <title>Algal genomes reveal evolutionary mosaicism and the fate of nucleomorphs.</title>
        <authorList>
            <consortium name="DOE Joint Genome Institute"/>
            <person name="Curtis B.A."/>
            <person name="Tanifuji G."/>
            <person name="Burki F."/>
            <person name="Gruber A."/>
            <person name="Irimia M."/>
            <person name="Maruyama S."/>
            <person name="Arias M.C."/>
            <person name="Ball S.G."/>
            <person name="Gile G.H."/>
            <person name="Hirakawa Y."/>
            <person name="Hopkins J.F."/>
            <person name="Kuo A."/>
            <person name="Rensing S.A."/>
            <person name="Schmutz J."/>
            <person name="Symeonidi A."/>
            <person name="Elias M."/>
            <person name="Eveleigh R.J."/>
            <person name="Herman E.K."/>
            <person name="Klute M.J."/>
            <person name="Nakayama T."/>
            <person name="Obornik M."/>
            <person name="Reyes-Prieto A."/>
            <person name="Armbrust E.V."/>
            <person name="Aves S.J."/>
            <person name="Beiko R.G."/>
            <person name="Coutinho P."/>
            <person name="Dacks J.B."/>
            <person name="Durnford D.G."/>
            <person name="Fast N.M."/>
            <person name="Green B.R."/>
            <person name="Grisdale C.J."/>
            <person name="Hempel F."/>
            <person name="Henrissat B."/>
            <person name="Hoppner M.P."/>
            <person name="Ishida K."/>
            <person name="Kim E."/>
            <person name="Koreny L."/>
            <person name="Kroth P.G."/>
            <person name="Liu Y."/>
            <person name="Malik S.B."/>
            <person name="Maier U.G."/>
            <person name="McRose D."/>
            <person name="Mock T."/>
            <person name="Neilson J.A."/>
            <person name="Onodera N.T."/>
            <person name="Poole A.M."/>
            <person name="Pritham E.J."/>
            <person name="Richards T.A."/>
            <person name="Rocap G."/>
            <person name="Roy S.W."/>
            <person name="Sarai C."/>
            <person name="Schaack S."/>
            <person name="Shirato S."/>
            <person name="Slamovits C.H."/>
            <person name="Spencer D.F."/>
            <person name="Suzuki S."/>
            <person name="Worden A.Z."/>
            <person name="Zauner S."/>
            <person name="Barry K."/>
            <person name="Bell C."/>
            <person name="Bharti A.K."/>
            <person name="Crow J.A."/>
            <person name="Grimwood J."/>
            <person name="Kramer R."/>
            <person name="Lindquist E."/>
            <person name="Lucas S."/>
            <person name="Salamov A."/>
            <person name="McFadden G.I."/>
            <person name="Lane C.E."/>
            <person name="Keeling P.J."/>
            <person name="Gray M.W."/>
            <person name="Grigoriev I.V."/>
            <person name="Archibald J.M."/>
        </authorList>
    </citation>
    <scope>NUCLEOTIDE SEQUENCE</scope>
    <source>
        <strain evidence="1 3">CCMP2712</strain>
    </source>
</reference>
<name>L1K428_GUITC</name>
<sequence>MSAVGDVGAVKYNLDGFILDDMFLKNMSELYEGILKPIADINFEEQYSIVKYLVNELSQKRKNASDNKVDDDKYMAATIAFEMIQYVIDTCDYKLGERMKDLKYRRDEKSVSELDKLKNLKFNLKYVNKKGFVAYQCNEKLEVIYHKDQESRNTFCFLNDFMFAMMELREHDDLQYNPVCGNGNEYDRSEWEHMLVCNECFNANIKKVLAFMKKIIGQAYSKIMEFPLEQIRFYLKLFDVFIIPCKTLLECYNFKSGKFSSFEFMNFKSFYYNIMQHHDNPTQLECLQCHEYFSIMGIYDILFLDTAKKSNDYRMLRNEIIGKNDEMKQLVDELPSYKAIIDQWESKKIKYDVCSLFEHFNTVKDILCVHGGMNDLFTRQAFQELCLPILRSLDAVLNGNKDTLQTSLKDVYDPVIANIVACIDGKCIQEHIKTIEKLRDEGVQSLIMKECGQETKGFMYQFNEPEFVEVYDLVRAIIKLNEDYHSGFNQFVCCDQGTGKNGELVAEYKMIHPLMPLLHFRFKLDEFDWVGLLKNVMSTSAEFFSVWKEQLKAQTGSIPMMMDIVMYPIKFLMTFMHSIVEPELDSKYTDEMEKYVCAIQTFLNDVHSIIEFRKVPPGYNDMVEKIKVIRQEIERRNVQFERFRKNFMEDIKEIQGNIQAINQDQEIEAQDKQFEAEIQAINQDQEIEAQDKQFEAEIQAINQDQEIEAQDKQFEAEIQAIDQDQEIEAQDTDNQAVKKKTMKRRVGGIEIDNIRTEGKRLRVATPAMQAWREKILKKRN</sequence>
<reference evidence="2" key="3">
    <citation type="submission" date="2015-06" db="UniProtKB">
        <authorList>
            <consortium name="EnsemblProtists"/>
        </authorList>
    </citation>
    <scope>IDENTIFICATION</scope>
</reference>
<keyword evidence="3" id="KW-1185">Reference proteome</keyword>
<dbReference type="Proteomes" id="UP000011087">
    <property type="component" value="Unassembled WGS sequence"/>
</dbReference>
<evidence type="ECO:0000313" key="2">
    <source>
        <dbReference type="EnsemblProtists" id="EKX55339"/>
    </source>
</evidence>
<evidence type="ECO:0000313" key="3">
    <source>
        <dbReference type="Proteomes" id="UP000011087"/>
    </source>
</evidence>